<evidence type="ECO:0000313" key="4">
    <source>
        <dbReference type="Proteomes" id="UP000809829"/>
    </source>
</evidence>
<dbReference type="Gene3D" id="3.40.50.720">
    <property type="entry name" value="NAD(P)-binding Rossmann-like Domain"/>
    <property type="match status" value="1"/>
</dbReference>
<accession>A0ABS2QY16</accession>
<dbReference type="PRINTS" id="PR01713">
    <property type="entry name" value="NUCEPIMERASE"/>
</dbReference>
<dbReference type="InterPro" id="IPR036291">
    <property type="entry name" value="NAD(P)-bd_dom_sf"/>
</dbReference>
<dbReference type="Pfam" id="PF01370">
    <property type="entry name" value="Epimerase"/>
    <property type="match status" value="1"/>
</dbReference>
<dbReference type="EMBL" id="JAFBFC010000006">
    <property type="protein sequence ID" value="MBM7704381.1"/>
    <property type="molecule type" value="Genomic_DNA"/>
</dbReference>
<keyword evidence="4" id="KW-1185">Reference proteome</keyword>
<gene>
    <name evidence="3" type="ORF">JOC83_003236</name>
</gene>
<organism evidence="3 4">
    <name type="scientific">Priestia iocasae</name>
    <dbReference type="NCBI Taxonomy" id="2291674"/>
    <lineage>
        <taxon>Bacteria</taxon>
        <taxon>Bacillati</taxon>
        <taxon>Bacillota</taxon>
        <taxon>Bacilli</taxon>
        <taxon>Bacillales</taxon>
        <taxon>Bacillaceae</taxon>
        <taxon>Priestia</taxon>
    </lineage>
</organism>
<dbReference type="RefSeq" id="WP_205188376.1">
    <property type="nucleotide sequence ID" value="NZ_JAFBFC010000006.1"/>
</dbReference>
<reference evidence="3 4" key="1">
    <citation type="submission" date="2021-01" db="EMBL/GenBank/DDBJ databases">
        <title>Genomic Encyclopedia of Type Strains, Phase IV (KMG-IV): sequencing the most valuable type-strain genomes for metagenomic binning, comparative biology and taxonomic classification.</title>
        <authorList>
            <person name="Goeker M."/>
        </authorList>
    </citation>
    <scope>NUCLEOTIDE SEQUENCE [LARGE SCALE GENOMIC DNA]</scope>
    <source>
        <strain evidence="3 4">DSM 104297</strain>
    </source>
</reference>
<protein>
    <submittedName>
        <fullName evidence="3">Nucleoside-diphosphate-sugar epimerase</fullName>
    </submittedName>
</protein>
<dbReference type="PANTHER" id="PTHR43000">
    <property type="entry name" value="DTDP-D-GLUCOSE 4,6-DEHYDRATASE-RELATED"/>
    <property type="match status" value="1"/>
</dbReference>
<evidence type="ECO:0000256" key="1">
    <source>
        <dbReference type="ARBA" id="ARBA00007637"/>
    </source>
</evidence>
<evidence type="ECO:0000259" key="2">
    <source>
        <dbReference type="Pfam" id="PF01370"/>
    </source>
</evidence>
<evidence type="ECO:0000313" key="3">
    <source>
        <dbReference type="EMBL" id="MBM7704381.1"/>
    </source>
</evidence>
<dbReference type="SUPFAM" id="SSF51735">
    <property type="entry name" value="NAD(P)-binding Rossmann-fold domains"/>
    <property type="match status" value="1"/>
</dbReference>
<sequence>MNILVTGAAGFIGSHLCERLLKEGHRVVGVDTFIGPTPLSLKRENIKSLLTHSHFQLIENHLMNLDLQELLSKIDVVYHLAAIPGVRASWGTDFDPYVTNNILATQRLLEACKDTSIKQLIYASTSSAYGEMDGKVSEDKTPQPLSPYGITKLAGEHLCHVYSKYYGVPTTILRFFTVFGPRQRPDMAFHRFIKQILLDEPISVFGDGTQTRDFTYISDCIDGVTAVLNNKKAIGETINIGGKERASVLEVIEILEKIAGKKAKIHYSPTVIGEPKHTWADISKASQLLAYTPAVSLTDGLQNEWNHLLYVYGGNKP</sequence>
<dbReference type="Proteomes" id="UP000809829">
    <property type="component" value="Unassembled WGS sequence"/>
</dbReference>
<comment type="similarity">
    <text evidence="1">Belongs to the NAD(P)-dependent epimerase/dehydratase family.</text>
</comment>
<proteinExistence type="inferred from homology"/>
<comment type="caution">
    <text evidence="3">The sequence shown here is derived from an EMBL/GenBank/DDBJ whole genome shotgun (WGS) entry which is preliminary data.</text>
</comment>
<dbReference type="InterPro" id="IPR001509">
    <property type="entry name" value="Epimerase_deHydtase"/>
</dbReference>
<name>A0ABS2QY16_9BACI</name>
<feature type="domain" description="NAD-dependent epimerase/dehydratase" evidence="2">
    <location>
        <begin position="3"/>
        <end position="241"/>
    </location>
</feature>